<keyword evidence="3" id="KW-1185">Reference proteome</keyword>
<dbReference type="Gene3D" id="3.20.20.150">
    <property type="entry name" value="Divalent-metal-dependent TIM barrel enzymes"/>
    <property type="match status" value="1"/>
</dbReference>
<dbReference type="InterPro" id="IPR036237">
    <property type="entry name" value="Xyl_isomerase-like_sf"/>
</dbReference>
<name>A0ABS2GIK2_9FIRM</name>
<dbReference type="PANTHER" id="PTHR21445:SF0">
    <property type="entry name" value="APURINIC-APYRIMIDINIC ENDONUCLEASE"/>
    <property type="match status" value="1"/>
</dbReference>
<dbReference type="PANTHER" id="PTHR21445">
    <property type="entry name" value="ENDONUCLEASE IV ENDODEOXYRIBONUCLEASE IV"/>
    <property type="match status" value="1"/>
</dbReference>
<organism evidence="2 3">
    <name type="scientific">Hydrogenoanaerobacterium saccharovorans</name>
    <dbReference type="NCBI Taxonomy" id="474960"/>
    <lineage>
        <taxon>Bacteria</taxon>
        <taxon>Bacillati</taxon>
        <taxon>Bacillota</taxon>
        <taxon>Clostridia</taxon>
        <taxon>Eubacteriales</taxon>
        <taxon>Oscillospiraceae</taxon>
        <taxon>Hydrogenoanaerobacterium</taxon>
    </lineage>
</organism>
<dbReference type="Pfam" id="PF01261">
    <property type="entry name" value="AP_endonuc_2"/>
    <property type="match status" value="1"/>
</dbReference>
<dbReference type="SUPFAM" id="SSF51658">
    <property type="entry name" value="Xylose isomerase-like"/>
    <property type="match status" value="1"/>
</dbReference>
<feature type="domain" description="Xylose isomerase-like TIM barrel" evidence="1">
    <location>
        <begin position="26"/>
        <end position="267"/>
    </location>
</feature>
<sequence>MIRFGPAGAADSFAAMGYKKTAQMPEYLEKMGLTAFEYQCGRGVRITDEAARALGEGFRQRDIAVSLHAPYYISMSSLDEEKRLGSLRYILESARAVTAMGGRRIVIHAGSTAKMPRADALELALDTFRRAIAALDEAGYSQVIPCPEVMGKLGQLGDLSEVLAMCGVDERMLPCIDFGHLNARTFGTLRTRADYAAVLDAIENAIGLDRARQIHCHFSKIEYTQNGGEKRHLTFADTVYGPEFEPLAEEFYRRGYSPVVICESAGTQAEDAVLMQNAYQKASLAGEKA</sequence>
<dbReference type="InterPro" id="IPR001719">
    <property type="entry name" value="AP_endonuc_2"/>
</dbReference>
<evidence type="ECO:0000313" key="2">
    <source>
        <dbReference type="EMBL" id="MBM6922302.1"/>
    </source>
</evidence>
<reference evidence="2 3" key="1">
    <citation type="journal article" date="2021" name="Sci. Rep.">
        <title>The distribution of antibiotic resistance genes in chicken gut microbiota commensals.</title>
        <authorList>
            <person name="Juricova H."/>
            <person name="Matiasovicova J."/>
            <person name="Kubasova T."/>
            <person name="Cejkova D."/>
            <person name="Rychlik I."/>
        </authorList>
    </citation>
    <scope>NUCLEOTIDE SEQUENCE [LARGE SCALE GENOMIC DNA]</scope>
    <source>
        <strain evidence="2 3">An564</strain>
    </source>
</reference>
<evidence type="ECO:0000259" key="1">
    <source>
        <dbReference type="Pfam" id="PF01261"/>
    </source>
</evidence>
<dbReference type="RefSeq" id="WP_204719282.1">
    <property type="nucleotide sequence ID" value="NZ_JACSNR010000001.1"/>
</dbReference>
<dbReference type="SMART" id="SM00518">
    <property type="entry name" value="AP2Ec"/>
    <property type="match status" value="1"/>
</dbReference>
<gene>
    <name evidence="2" type="ORF">H9X81_01155</name>
</gene>
<comment type="caution">
    <text evidence="2">The sequence shown here is derived from an EMBL/GenBank/DDBJ whole genome shotgun (WGS) entry which is preliminary data.</text>
</comment>
<dbReference type="Proteomes" id="UP000724149">
    <property type="component" value="Unassembled WGS sequence"/>
</dbReference>
<evidence type="ECO:0000313" key="3">
    <source>
        <dbReference type="Proteomes" id="UP000724149"/>
    </source>
</evidence>
<dbReference type="InterPro" id="IPR013022">
    <property type="entry name" value="Xyl_isomerase-like_TIM-brl"/>
</dbReference>
<protein>
    <submittedName>
        <fullName evidence="2">TIM barrel protein</fullName>
    </submittedName>
</protein>
<accession>A0ABS2GIK2</accession>
<proteinExistence type="predicted"/>
<dbReference type="EMBL" id="JACSNR010000001">
    <property type="protein sequence ID" value="MBM6922302.1"/>
    <property type="molecule type" value="Genomic_DNA"/>
</dbReference>